<keyword evidence="6" id="KW-0378">Hydrolase</keyword>
<keyword evidence="8" id="KW-0694">RNA-binding</keyword>
<dbReference type="Proteomes" id="UP000700706">
    <property type="component" value="Unassembled WGS sequence"/>
</dbReference>
<evidence type="ECO:0000259" key="11">
    <source>
        <dbReference type="Pfam" id="PF20833"/>
    </source>
</evidence>
<dbReference type="GO" id="GO:0003723">
    <property type="term" value="F:RNA binding"/>
    <property type="evidence" value="ECO:0007669"/>
    <property type="project" value="UniProtKB-KW"/>
</dbReference>
<dbReference type="InterPro" id="IPR012340">
    <property type="entry name" value="NA-bd_OB-fold"/>
</dbReference>
<dbReference type="PANTHER" id="PTHR30001:SF1">
    <property type="entry name" value="RIBONUCLEASE E_G-LIKE PROTEIN, CHLOROPLASTIC"/>
    <property type="match status" value="1"/>
</dbReference>
<feature type="compositionally biased region" description="Acidic residues" evidence="9">
    <location>
        <begin position="666"/>
        <end position="680"/>
    </location>
</feature>
<feature type="compositionally biased region" description="Basic residues" evidence="9">
    <location>
        <begin position="712"/>
        <end position="722"/>
    </location>
</feature>
<dbReference type="Pfam" id="PF10150">
    <property type="entry name" value="RNase_E_G"/>
    <property type="match status" value="1"/>
</dbReference>
<keyword evidence="4" id="KW-0479">Metal-binding</keyword>
<evidence type="ECO:0000259" key="10">
    <source>
        <dbReference type="Pfam" id="PF10150"/>
    </source>
</evidence>
<dbReference type="GO" id="GO:0046872">
    <property type="term" value="F:metal ion binding"/>
    <property type="evidence" value="ECO:0007669"/>
    <property type="project" value="UniProtKB-KW"/>
</dbReference>
<feature type="compositionally biased region" description="Low complexity" evidence="9">
    <location>
        <begin position="898"/>
        <end position="924"/>
    </location>
</feature>
<evidence type="ECO:0000313" key="13">
    <source>
        <dbReference type="Proteomes" id="UP000700706"/>
    </source>
</evidence>
<evidence type="ECO:0000256" key="8">
    <source>
        <dbReference type="ARBA" id="ARBA00022884"/>
    </source>
</evidence>
<feature type="compositionally biased region" description="Basic residues" evidence="9">
    <location>
        <begin position="885"/>
        <end position="894"/>
    </location>
</feature>
<dbReference type="InterPro" id="IPR028878">
    <property type="entry name" value="RNase_E"/>
</dbReference>
<feature type="domain" description="RNA-binding protein AU-1/Ribonuclease E/G" evidence="10">
    <location>
        <begin position="266"/>
        <end position="537"/>
    </location>
</feature>
<dbReference type="GO" id="GO:0008995">
    <property type="term" value="F:ribonuclease E activity"/>
    <property type="evidence" value="ECO:0007669"/>
    <property type="project" value="InterPro"/>
</dbReference>
<keyword evidence="5" id="KW-0255">Endonuclease</keyword>
<protein>
    <submittedName>
        <fullName evidence="12">Ribonuclease E/G</fullName>
    </submittedName>
</protein>
<sequence length="924" mass="100963">MAKRMLVDATHAEETRVVVLDGNRLEEFDFETEAKKQLKGNIYLAKVTRVEPSLQAAFVEYGGNRHGFLAFSEIHPDYYRIPIADREALLARQAAEADEADAVEAKPAAAEPASRRRRGRDRRPARAEAAETGPSEAVETGDAVAGEVIHAEPVAEDSFGETLSTEGDSGPVGLLTPAEAPRGDDPATAEGENGNGHGHSHDGEPQHEPEVLGGDEAEEARDRRSKLPNYRNYKIQEVIKRRQIMLVQVTKEERGNKGAALTTYLSLAGRYCVLMPNTPRGGGISRKIANPKDRKKMKAIMDDLDVPDGMAVILRTAGLERTKLEIRRDLDYLLRLWDSIRQTTLQSTAPCAIHEEADLIKRAIRDLYSKDIEDVQVAGEEGYRTAKDFMRMLMPSHAKKVQPYLDQDVPLFHRFNVEGQIDAMHSPVVQLRSGGYIVINPTEALVSIDVNSGRSTRERNIEETAYKTNLEAADEVARQLRLRDLAGLIVIDFIDMEDDRHNKAVEHRLKEAMRQDRARIQLGRISAFGLLELSRQRLRPSLMETHFETCAHCGGLGMTRTTGSAALSVLRAIEEEGIRKRASEVTVHVATAMALYLLNQKRDALADIERRYGVRVMIEADDSLIPPAHRIERTRARSAELPVLPAPIDNTARIMAETDAALELEAEEVEDEAEEEVEEIAEAREPARQPQQPRPGQPPQQHGQQADGEGRGRRRRRRRGRRRGEDGHRPDQPAQVAADGSFGYDPRDEAEEGADQAAEPFTLEAADAASHAEPVEDAAPAVVVPAEPAPAEAAAPEAATAEDDAKARRRGRRGGRRKKTDEEAEPFVLEAADAASHAEPETETAPDTVAAAEAVITPEPALAEAAPAEAAPADAAAPAEEAPKPKRRAPRKKKADVAAEAAAAETAAEASVPAPAAEPEAAAL</sequence>
<comment type="cofactor">
    <cofactor evidence="1">
        <name>Mg(2+)</name>
        <dbReference type="ChEBI" id="CHEBI:18420"/>
    </cofactor>
</comment>
<dbReference type="NCBIfam" id="TIGR00757">
    <property type="entry name" value="RNaseEG"/>
    <property type="match status" value="1"/>
</dbReference>
<dbReference type="HAMAP" id="MF_00970">
    <property type="entry name" value="RNase_E"/>
    <property type="match status" value="1"/>
</dbReference>
<gene>
    <name evidence="12" type="ORF">JF625_28665</name>
</gene>
<dbReference type="InterPro" id="IPR048583">
    <property type="entry name" value="RNase_E_G_thioredoxin-like"/>
</dbReference>
<evidence type="ECO:0000256" key="2">
    <source>
        <dbReference type="ARBA" id="ARBA00022490"/>
    </source>
</evidence>
<feature type="non-terminal residue" evidence="12">
    <location>
        <position position="924"/>
    </location>
</feature>
<reference evidence="12" key="1">
    <citation type="submission" date="2020-06" db="EMBL/GenBank/DDBJ databases">
        <title>Stable isotope informed genome-resolved metagenomics uncovers potential trophic interactions in rhizosphere soil.</title>
        <authorList>
            <person name="Starr E.P."/>
            <person name="Shi S."/>
            <person name="Blazewicz S.J."/>
            <person name="Koch B.J."/>
            <person name="Probst A.J."/>
            <person name="Hungate B.A."/>
            <person name="Pett-Ridge J."/>
            <person name="Firestone M.K."/>
            <person name="Banfield J.F."/>
        </authorList>
    </citation>
    <scope>NUCLEOTIDE SEQUENCE</scope>
    <source>
        <strain evidence="12">YM_69_17</strain>
    </source>
</reference>
<feature type="region of interest" description="Disordered" evidence="9">
    <location>
        <begin position="666"/>
        <end position="924"/>
    </location>
</feature>
<feature type="compositionally biased region" description="Basic and acidic residues" evidence="9">
    <location>
        <begin position="199"/>
        <end position="210"/>
    </location>
</feature>
<evidence type="ECO:0000256" key="7">
    <source>
        <dbReference type="ARBA" id="ARBA00022842"/>
    </source>
</evidence>
<feature type="region of interest" description="Disordered" evidence="9">
    <location>
        <begin position="98"/>
        <end position="141"/>
    </location>
</feature>
<dbReference type="Pfam" id="PF20833">
    <property type="entry name" value="RNase_E_G_Thio"/>
    <property type="match status" value="1"/>
</dbReference>
<comment type="caution">
    <text evidence="12">The sequence shown here is derived from an EMBL/GenBank/DDBJ whole genome shotgun (WGS) entry which is preliminary data.</text>
</comment>
<feature type="region of interest" description="Disordered" evidence="9">
    <location>
        <begin position="160"/>
        <end position="225"/>
    </location>
</feature>
<evidence type="ECO:0000256" key="6">
    <source>
        <dbReference type="ARBA" id="ARBA00022801"/>
    </source>
</evidence>
<keyword evidence="7" id="KW-0460">Magnesium</keyword>
<name>A0A952FVD5_9PROT</name>
<accession>A0A952FVD5</accession>
<proteinExistence type="inferred from homology"/>
<dbReference type="Gene3D" id="3.40.1260.20">
    <property type="entry name" value="Ribonuclease E, catalytic domain"/>
    <property type="match status" value="1"/>
</dbReference>
<evidence type="ECO:0000256" key="4">
    <source>
        <dbReference type="ARBA" id="ARBA00022723"/>
    </source>
</evidence>
<evidence type="ECO:0000256" key="3">
    <source>
        <dbReference type="ARBA" id="ARBA00022722"/>
    </source>
</evidence>
<dbReference type="EMBL" id="JAEKLZ010000490">
    <property type="protein sequence ID" value="MBW8729109.1"/>
    <property type="molecule type" value="Genomic_DNA"/>
</dbReference>
<keyword evidence="2" id="KW-0963">Cytoplasm</keyword>
<evidence type="ECO:0000256" key="1">
    <source>
        <dbReference type="ARBA" id="ARBA00001946"/>
    </source>
</evidence>
<dbReference type="GO" id="GO:0005737">
    <property type="term" value="C:cytoplasm"/>
    <property type="evidence" value="ECO:0007669"/>
    <property type="project" value="TreeGrafter"/>
</dbReference>
<dbReference type="Gene3D" id="2.40.50.140">
    <property type="entry name" value="Nucleic acid-binding proteins"/>
    <property type="match status" value="1"/>
</dbReference>
<evidence type="ECO:0000256" key="5">
    <source>
        <dbReference type="ARBA" id="ARBA00022759"/>
    </source>
</evidence>
<dbReference type="InterPro" id="IPR019307">
    <property type="entry name" value="RNA-bd_AU-1/RNase_E/G"/>
</dbReference>
<feature type="compositionally biased region" description="Low complexity" evidence="9">
    <location>
        <begin position="777"/>
        <end position="799"/>
    </location>
</feature>
<dbReference type="GO" id="GO:0006364">
    <property type="term" value="P:rRNA processing"/>
    <property type="evidence" value="ECO:0007669"/>
    <property type="project" value="TreeGrafter"/>
</dbReference>
<dbReference type="PANTHER" id="PTHR30001">
    <property type="entry name" value="RIBONUCLEASE"/>
    <property type="match status" value="1"/>
</dbReference>
<dbReference type="InterPro" id="IPR004659">
    <property type="entry name" value="RNase_E/G"/>
</dbReference>
<organism evidence="12 13">
    <name type="scientific">Inquilinus limosus</name>
    <dbReference type="NCBI Taxonomy" id="171674"/>
    <lineage>
        <taxon>Bacteria</taxon>
        <taxon>Pseudomonadati</taxon>
        <taxon>Pseudomonadota</taxon>
        <taxon>Alphaproteobacteria</taxon>
        <taxon>Rhodospirillales</taxon>
        <taxon>Rhodospirillaceae</taxon>
        <taxon>Inquilinus</taxon>
    </lineage>
</organism>
<dbReference type="SUPFAM" id="SSF50249">
    <property type="entry name" value="Nucleic acid-binding proteins"/>
    <property type="match status" value="1"/>
</dbReference>
<evidence type="ECO:0000256" key="9">
    <source>
        <dbReference type="SAM" id="MobiDB-lite"/>
    </source>
</evidence>
<dbReference type="AlphaFoldDB" id="A0A952FVD5"/>
<feature type="compositionally biased region" description="Low complexity" evidence="9">
    <location>
        <begin position="858"/>
        <end position="880"/>
    </location>
</feature>
<feature type="domain" description="RNase E/G thioredoxin-like" evidence="11">
    <location>
        <begin position="549"/>
        <end position="633"/>
    </location>
</feature>
<feature type="compositionally biased region" description="Basic residues" evidence="9">
    <location>
        <begin position="807"/>
        <end position="818"/>
    </location>
</feature>
<keyword evidence="3" id="KW-0540">Nuclease</keyword>
<evidence type="ECO:0000313" key="12">
    <source>
        <dbReference type="EMBL" id="MBW8729109.1"/>
    </source>
</evidence>